<feature type="repeat" description="Solcar" evidence="6">
    <location>
        <begin position="311"/>
        <end position="420"/>
    </location>
</feature>
<feature type="repeat" description="Solcar" evidence="6">
    <location>
        <begin position="211"/>
        <end position="302"/>
    </location>
</feature>
<dbReference type="Proteomes" id="UP000002630">
    <property type="component" value="Linkage Group LG11"/>
</dbReference>
<keyword evidence="2 7" id="KW-0813">Transport</keyword>
<comment type="subcellular location">
    <subcellularLocation>
        <location evidence="1">Membrane</location>
        <topology evidence="1">Multi-pass membrane protein</topology>
    </subcellularLocation>
</comment>
<sequence length="424" mass="46462">MCKEEPDGEGKIPRSTISATYLERHHCSGDVHRRVSGQGISTTSTAVLATSSRADRGTETTGNTDDSINQGFREKETAAEARTPPAMERNLFLSALANGKLEHHRDDVVITLKRVVAGGLAGMLAKSVVAPVDRIKILFQVTNERFSFKKAEKLFQDILALEGPAGLWKGNSATMIRVFPYAGTQFMMFDSLKRWALLRKTRRDPNAEQRLSNTESLMSGSLAGATSALVTYPLDLARARLAVGHARKLGGRRRSMGVQELLQTVVRQDGFKALYRGVTPSLLGIIPYAGIAFSINEQAKHKVAVLTGKEPGTFHKLGIGALAGLIAQSCTYPLEVTRRRMQTHGLIDTHAGVKKVFEVPKSGVEMKPEFVRRLNIFQTFKAVFKEQGMGGLFKGLSMNWVKGPVGISISFTTFDFLKRQLGIS</sequence>
<keyword evidence="4" id="KW-0677">Repeat</keyword>
<dbReference type="InParanoid" id="D7FKR9"/>
<feature type="repeat" description="Solcar" evidence="6">
    <location>
        <begin position="109"/>
        <end position="195"/>
    </location>
</feature>
<dbReference type="PRINTS" id="PR00926">
    <property type="entry name" value="MITOCARRIER"/>
</dbReference>
<reference evidence="9 10" key="1">
    <citation type="journal article" date="2010" name="Nature">
        <title>The Ectocarpus genome and the independent evolution of multicellularity in brown algae.</title>
        <authorList>
            <person name="Cock J.M."/>
            <person name="Sterck L."/>
            <person name="Rouze P."/>
            <person name="Scornet D."/>
            <person name="Allen A.E."/>
            <person name="Amoutzias G."/>
            <person name="Anthouard V."/>
            <person name="Artiguenave F."/>
            <person name="Aury J.M."/>
            <person name="Badger J.H."/>
            <person name="Beszteri B."/>
            <person name="Billiau K."/>
            <person name="Bonnet E."/>
            <person name="Bothwell J.H."/>
            <person name="Bowler C."/>
            <person name="Boyen C."/>
            <person name="Brownlee C."/>
            <person name="Carrano C.J."/>
            <person name="Charrier B."/>
            <person name="Cho G.Y."/>
            <person name="Coelho S.M."/>
            <person name="Collen J."/>
            <person name="Corre E."/>
            <person name="Da Silva C."/>
            <person name="Delage L."/>
            <person name="Delaroque N."/>
            <person name="Dittami S.M."/>
            <person name="Doulbeau S."/>
            <person name="Elias M."/>
            <person name="Farnham G."/>
            <person name="Gachon C.M."/>
            <person name="Gschloessl B."/>
            <person name="Heesch S."/>
            <person name="Jabbari K."/>
            <person name="Jubin C."/>
            <person name="Kawai H."/>
            <person name="Kimura K."/>
            <person name="Kloareg B."/>
            <person name="Kupper F.C."/>
            <person name="Lang D."/>
            <person name="Le Bail A."/>
            <person name="Leblanc C."/>
            <person name="Lerouge P."/>
            <person name="Lohr M."/>
            <person name="Lopez P.J."/>
            <person name="Martens C."/>
            <person name="Maumus F."/>
            <person name="Michel G."/>
            <person name="Miranda-Saavedra D."/>
            <person name="Morales J."/>
            <person name="Moreau H."/>
            <person name="Motomura T."/>
            <person name="Nagasato C."/>
            <person name="Napoli C.A."/>
            <person name="Nelson D.R."/>
            <person name="Nyvall-Collen P."/>
            <person name="Peters A.F."/>
            <person name="Pommier C."/>
            <person name="Potin P."/>
            <person name="Poulain J."/>
            <person name="Quesneville H."/>
            <person name="Read B."/>
            <person name="Rensing S.A."/>
            <person name="Ritter A."/>
            <person name="Rousvoal S."/>
            <person name="Samanta M."/>
            <person name="Samson G."/>
            <person name="Schroeder D.C."/>
            <person name="Segurens B."/>
            <person name="Strittmatter M."/>
            <person name="Tonon T."/>
            <person name="Tregear J.W."/>
            <person name="Valentin K."/>
            <person name="von Dassow P."/>
            <person name="Yamagishi T."/>
            <person name="Van de Peer Y."/>
            <person name="Wincker P."/>
        </authorList>
    </citation>
    <scope>NUCLEOTIDE SEQUENCE [LARGE SCALE GENOMIC DNA]</scope>
    <source>
        <strain evidence="10">Ec32 / CCAP1310/4</strain>
    </source>
</reference>
<dbReference type="Pfam" id="PF00153">
    <property type="entry name" value="Mito_carr"/>
    <property type="match status" value="3"/>
</dbReference>
<dbReference type="InterPro" id="IPR002067">
    <property type="entry name" value="MCP"/>
</dbReference>
<evidence type="ECO:0000256" key="6">
    <source>
        <dbReference type="PROSITE-ProRule" id="PRU00282"/>
    </source>
</evidence>
<evidence type="ECO:0000256" key="7">
    <source>
        <dbReference type="RuleBase" id="RU000488"/>
    </source>
</evidence>
<proteinExistence type="inferred from homology"/>
<name>D7FKR9_ECTSI</name>
<dbReference type="PANTHER" id="PTHR24089">
    <property type="entry name" value="SOLUTE CARRIER FAMILY 25"/>
    <property type="match status" value="1"/>
</dbReference>
<evidence type="ECO:0000256" key="8">
    <source>
        <dbReference type="SAM" id="MobiDB-lite"/>
    </source>
</evidence>
<gene>
    <name evidence="9" type="ORF">Esi_0147_0067</name>
</gene>
<keyword evidence="3 6" id="KW-0812">Transmembrane</keyword>
<keyword evidence="5 6" id="KW-0472">Membrane</keyword>
<keyword evidence="10" id="KW-1185">Reference proteome</keyword>
<evidence type="ECO:0000256" key="5">
    <source>
        <dbReference type="ARBA" id="ARBA00023136"/>
    </source>
</evidence>
<dbReference type="eggNOG" id="KOG0752">
    <property type="taxonomic scope" value="Eukaryota"/>
</dbReference>
<dbReference type="InterPro" id="IPR018108">
    <property type="entry name" value="MCP_transmembrane"/>
</dbReference>
<dbReference type="GO" id="GO:0055085">
    <property type="term" value="P:transmembrane transport"/>
    <property type="evidence" value="ECO:0007669"/>
    <property type="project" value="InterPro"/>
</dbReference>
<dbReference type="SUPFAM" id="SSF103506">
    <property type="entry name" value="Mitochondrial carrier"/>
    <property type="match status" value="1"/>
</dbReference>
<feature type="region of interest" description="Disordered" evidence="8">
    <location>
        <begin position="32"/>
        <end position="72"/>
    </location>
</feature>
<dbReference type="EMBL" id="FN648046">
    <property type="protein sequence ID" value="CBJ29468.1"/>
    <property type="molecule type" value="Genomic_DNA"/>
</dbReference>
<accession>D7FKR9</accession>
<feature type="compositionally biased region" description="Polar residues" evidence="8">
    <location>
        <begin position="59"/>
        <end position="70"/>
    </location>
</feature>
<dbReference type="GO" id="GO:0016020">
    <property type="term" value="C:membrane"/>
    <property type="evidence" value="ECO:0007669"/>
    <property type="project" value="UniProtKB-SubCell"/>
</dbReference>
<comment type="similarity">
    <text evidence="7">Belongs to the mitochondrial carrier (TC 2.A.29) family.</text>
</comment>
<dbReference type="OMA" id="KMAPMVA"/>
<dbReference type="AlphaFoldDB" id="D7FKR9"/>
<feature type="compositionally biased region" description="Low complexity" evidence="8">
    <location>
        <begin position="41"/>
        <end position="52"/>
    </location>
</feature>
<evidence type="ECO:0000313" key="9">
    <source>
        <dbReference type="EMBL" id="CBJ29468.1"/>
    </source>
</evidence>
<dbReference type="Gene3D" id="1.50.40.10">
    <property type="entry name" value="Mitochondrial carrier domain"/>
    <property type="match status" value="1"/>
</dbReference>
<dbReference type="OrthoDB" id="270584at2759"/>
<protein>
    <recommendedName>
        <fullName evidence="11">Mitochondrial carrier protein</fullName>
    </recommendedName>
</protein>
<organism evidence="9 10">
    <name type="scientific">Ectocarpus siliculosus</name>
    <name type="common">Brown alga</name>
    <name type="synonym">Conferva siliculosa</name>
    <dbReference type="NCBI Taxonomy" id="2880"/>
    <lineage>
        <taxon>Eukaryota</taxon>
        <taxon>Sar</taxon>
        <taxon>Stramenopiles</taxon>
        <taxon>Ochrophyta</taxon>
        <taxon>PX clade</taxon>
        <taxon>Phaeophyceae</taxon>
        <taxon>Ectocarpales</taxon>
        <taxon>Ectocarpaceae</taxon>
        <taxon>Ectocarpus</taxon>
    </lineage>
</organism>
<evidence type="ECO:0000256" key="2">
    <source>
        <dbReference type="ARBA" id="ARBA00022448"/>
    </source>
</evidence>
<evidence type="ECO:0008006" key="11">
    <source>
        <dbReference type="Google" id="ProtNLM"/>
    </source>
</evidence>
<dbReference type="STRING" id="2880.D7FKR9"/>
<dbReference type="InterPro" id="IPR023395">
    <property type="entry name" value="MCP_dom_sf"/>
</dbReference>
<dbReference type="EMBL" id="FN649736">
    <property type="protein sequence ID" value="CBJ29468.1"/>
    <property type="molecule type" value="Genomic_DNA"/>
</dbReference>
<evidence type="ECO:0000256" key="4">
    <source>
        <dbReference type="ARBA" id="ARBA00022737"/>
    </source>
</evidence>
<evidence type="ECO:0000313" key="10">
    <source>
        <dbReference type="Proteomes" id="UP000002630"/>
    </source>
</evidence>
<evidence type="ECO:0000256" key="3">
    <source>
        <dbReference type="ARBA" id="ARBA00022692"/>
    </source>
</evidence>
<evidence type="ECO:0000256" key="1">
    <source>
        <dbReference type="ARBA" id="ARBA00004141"/>
    </source>
</evidence>
<dbReference type="PROSITE" id="PS50920">
    <property type="entry name" value="SOLCAR"/>
    <property type="match status" value="3"/>
</dbReference>